<dbReference type="SUPFAM" id="SSF52540">
    <property type="entry name" value="P-loop containing nucleoside triphosphate hydrolases"/>
    <property type="match status" value="1"/>
</dbReference>
<protein>
    <submittedName>
        <fullName evidence="10">Energy-coupling factor transporter ATP-binding protein EcfA1</fullName>
        <ecNumber evidence="10">3.6.3.-</ecNumber>
    </submittedName>
    <submittedName>
        <fullName evidence="11">Energy-coupling factor transporter ATPase</fullName>
    </submittedName>
</protein>
<dbReference type="Gene3D" id="3.40.50.300">
    <property type="entry name" value="P-loop containing nucleotide triphosphate hydrolases"/>
    <property type="match status" value="1"/>
</dbReference>
<dbReference type="InterPro" id="IPR050095">
    <property type="entry name" value="ECF_ABC_transporter_ATP-bd"/>
</dbReference>
<sequence>MAFIKAEKLKHKFVRRDEQGEIEDVTLALDDVNIEVEEGQFIAVLGHNGSGKSTFAKHLNALLTPSEGTVWVDGKDTSKEENILDIRKEAGMIFQNPDNQIVAGVVEEDVAFGPENIGVPTEEIWERVGKSLEAVGMTAYRYHSPNRLSGGQKQRVAIAGVVAMEPKCIIMDEPTAMLDPNGRKEVLNTVHRLNRQKGVTVILITHYMEEVIDADYVFVMDDGHVVMQGMPRDIFSQVDTLLEYGLDVPQITRLAWELKQEGLPLPDGILSRQELVEAICQLKSKT</sequence>
<evidence type="ECO:0000313" key="10">
    <source>
        <dbReference type="EMBL" id="CUN24659.1"/>
    </source>
</evidence>
<dbReference type="PANTHER" id="PTHR43553:SF24">
    <property type="entry name" value="ENERGY-COUPLING FACTOR TRANSPORTER ATP-BINDING PROTEIN ECFA1"/>
    <property type="match status" value="1"/>
</dbReference>
<dbReference type="SMART" id="SM00382">
    <property type="entry name" value="AAA"/>
    <property type="match status" value="1"/>
</dbReference>
<comment type="subcellular location">
    <subcellularLocation>
        <location evidence="1">Cell membrane</location>
        <topology evidence="1">Peripheral membrane protein</topology>
    </subcellularLocation>
</comment>
<dbReference type="PROSITE" id="PS50893">
    <property type="entry name" value="ABC_TRANSPORTER_2"/>
    <property type="match status" value="1"/>
</dbReference>
<dbReference type="InterPro" id="IPR017871">
    <property type="entry name" value="ABC_transporter-like_CS"/>
</dbReference>
<dbReference type="InterPro" id="IPR027417">
    <property type="entry name" value="P-loop_NTPase"/>
</dbReference>
<dbReference type="Pfam" id="PF00005">
    <property type="entry name" value="ABC_tran"/>
    <property type="match status" value="1"/>
</dbReference>
<evidence type="ECO:0000256" key="8">
    <source>
        <dbReference type="ARBA" id="ARBA00023136"/>
    </source>
</evidence>
<dbReference type="NCBIfam" id="NF010167">
    <property type="entry name" value="PRK13648.1"/>
    <property type="match status" value="1"/>
</dbReference>
<dbReference type="AlphaFoldDB" id="A0A173VBA5"/>
<keyword evidence="8" id="KW-0472">Membrane</keyword>
<dbReference type="GO" id="GO:0042626">
    <property type="term" value="F:ATPase-coupled transmembrane transporter activity"/>
    <property type="evidence" value="ECO:0007669"/>
    <property type="project" value="TreeGrafter"/>
</dbReference>
<dbReference type="CDD" id="cd03225">
    <property type="entry name" value="ABC_cobalt_CbiO_domain1"/>
    <property type="match status" value="1"/>
</dbReference>
<feature type="domain" description="ABC transporter" evidence="9">
    <location>
        <begin position="14"/>
        <end position="247"/>
    </location>
</feature>
<dbReference type="InterPro" id="IPR003593">
    <property type="entry name" value="AAA+_ATPase"/>
</dbReference>
<comment type="similarity">
    <text evidence="2">Belongs to the ABC transporter superfamily.</text>
</comment>
<dbReference type="PROSITE" id="PS00211">
    <property type="entry name" value="ABC_TRANSPORTER_1"/>
    <property type="match status" value="1"/>
</dbReference>
<dbReference type="GO" id="GO:0043190">
    <property type="term" value="C:ATP-binding cassette (ABC) transporter complex"/>
    <property type="evidence" value="ECO:0007669"/>
    <property type="project" value="TreeGrafter"/>
</dbReference>
<dbReference type="RefSeq" id="WP_021738943.1">
    <property type="nucleotide sequence ID" value="NZ_CABKSU010000046.1"/>
</dbReference>
<dbReference type="EC" id="3.6.3.-" evidence="10"/>
<keyword evidence="7" id="KW-1278">Translocase</keyword>
<reference evidence="11 13" key="2">
    <citation type="journal article" date="2019" name="Nat. Med.">
        <title>A library of human gut bacterial isolates paired with longitudinal multiomics data enables mechanistic microbiome research.</title>
        <authorList>
            <person name="Poyet M."/>
            <person name="Groussin M."/>
            <person name="Gibbons S.M."/>
            <person name="Avila-Pacheco J."/>
            <person name="Jiang X."/>
            <person name="Kearney S.M."/>
            <person name="Perrotta A.R."/>
            <person name="Berdy B."/>
            <person name="Zhao S."/>
            <person name="Lieberman T.D."/>
            <person name="Swanson P.K."/>
            <person name="Smith M."/>
            <person name="Roesemann S."/>
            <person name="Alexander J.E."/>
            <person name="Rich S.A."/>
            <person name="Livny J."/>
            <person name="Vlamakis H."/>
            <person name="Clish C."/>
            <person name="Bullock K."/>
            <person name="Deik A."/>
            <person name="Scott J."/>
            <person name="Pierce K.A."/>
            <person name="Xavier R.J."/>
            <person name="Alm E.J."/>
        </authorList>
    </citation>
    <scope>NUCLEOTIDE SEQUENCE [LARGE SCALE GENOMIC DNA]</scope>
    <source>
        <strain evidence="11 13">BIOML-A3</strain>
    </source>
</reference>
<keyword evidence="6 10" id="KW-0067">ATP-binding</keyword>
<name>A0A173VBA5_EUBRA</name>
<keyword evidence="4" id="KW-1003">Cell membrane</keyword>
<dbReference type="OrthoDB" id="9784332at2"/>
<dbReference type="GO" id="GO:0005524">
    <property type="term" value="F:ATP binding"/>
    <property type="evidence" value="ECO:0007669"/>
    <property type="project" value="UniProtKB-KW"/>
</dbReference>
<dbReference type="Proteomes" id="UP000431304">
    <property type="component" value="Unassembled WGS sequence"/>
</dbReference>
<dbReference type="Proteomes" id="UP000095492">
    <property type="component" value="Unassembled WGS sequence"/>
</dbReference>
<proteinExistence type="inferred from homology"/>
<evidence type="ECO:0000313" key="13">
    <source>
        <dbReference type="Proteomes" id="UP000431304"/>
    </source>
</evidence>
<evidence type="ECO:0000256" key="5">
    <source>
        <dbReference type="ARBA" id="ARBA00022741"/>
    </source>
</evidence>
<keyword evidence="5" id="KW-0547">Nucleotide-binding</keyword>
<dbReference type="NCBIfam" id="TIGR04520">
    <property type="entry name" value="ECF_ATPase_1"/>
    <property type="match status" value="1"/>
</dbReference>
<dbReference type="InterPro" id="IPR003439">
    <property type="entry name" value="ABC_transporter-like_ATP-bd"/>
</dbReference>
<dbReference type="PANTHER" id="PTHR43553">
    <property type="entry name" value="HEAVY METAL TRANSPORTER"/>
    <property type="match status" value="1"/>
</dbReference>
<organism evidence="10 12">
    <name type="scientific">Eubacterium ramulus</name>
    <dbReference type="NCBI Taxonomy" id="39490"/>
    <lineage>
        <taxon>Bacteria</taxon>
        <taxon>Bacillati</taxon>
        <taxon>Bacillota</taxon>
        <taxon>Clostridia</taxon>
        <taxon>Eubacteriales</taxon>
        <taxon>Eubacteriaceae</taxon>
        <taxon>Eubacterium</taxon>
    </lineage>
</organism>
<dbReference type="InterPro" id="IPR015856">
    <property type="entry name" value="ABC_transpr_CbiO/EcfA_su"/>
</dbReference>
<dbReference type="STRING" id="39490.ERS852448_02764"/>
<evidence type="ECO:0000256" key="3">
    <source>
        <dbReference type="ARBA" id="ARBA00022448"/>
    </source>
</evidence>
<evidence type="ECO:0000313" key="11">
    <source>
        <dbReference type="EMBL" id="MSD16731.1"/>
    </source>
</evidence>
<keyword evidence="3" id="KW-0813">Transport</keyword>
<keyword evidence="10" id="KW-0378">Hydrolase</keyword>
<dbReference type="FunFam" id="3.40.50.300:FF:000224">
    <property type="entry name" value="Energy-coupling factor transporter ATP-binding protein EcfA"/>
    <property type="match status" value="1"/>
</dbReference>
<dbReference type="InterPro" id="IPR030947">
    <property type="entry name" value="EcfA_1"/>
</dbReference>
<evidence type="ECO:0000259" key="9">
    <source>
        <dbReference type="PROSITE" id="PS50893"/>
    </source>
</evidence>
<evidence type="ECO:0000256" key="2">
    <source>
        <dbReference type="ARBA" id="ARBA00005417"/>
    </source>
</evidence>
<dbReference type="EMBL" id="WKRA01000020">
    <property type="protein sequence ID" value="MSD16731.1"/>
    <property type="molecule type" value="Genomic_DNA"/>
</dbReference>
<evidence type="ECO:0000313" key="12">
    <source>
        <dbReference type="Proteomes" id="UP000095492"/>
    </source>
</evidence>
<dbReference type="EMBL" id="CYYA01000026">
    <property type="protein sequence ID" value="CUN24659.1"/>
    <property type="molecule type" value="Genomic_DNA"/>
</dbReference>
<dbReference type="GeneID" id="42786387"/>
<reference evidence="10 12" key="1">
    <citation type="submission" date="2015-09" db="EMBL/GenBank/DDBJ databases">
        <authorList>
            <consortium name="Pathogen Informatics"/>
        </authorList>
    </citation>
    <scope>NUCLEOTIDE SEQUENCE [LARGE SCALE GENOMIC DNA]</scope>
    <source>
        <strain evidence="10 12">2789STDY5608891</strain>
    </source>
</reference>
<evidence type="ECO:0000256" key="4">
    <source>
        <dbReference type="ARBA" id="ARBA00022475"/>
    </source>
</evidence>
<evidence type="ECO:0000256" key="6">
    <source>
        <dbReference type="ARBA" id="ARBA00022840"/>
    </source>
</evidence>
<evidence type="ECO:0000256" key="7">
    <source>
        <dbReference type="ARBA" id="ARBA00022967"/>
    </source>
</evidence>
<dbReference type="GO" id="GO:0016887">
    <property type="term" value="F:ATP hydrolysis activity"/>
    <property type="evidence" value="ECO:0007669"/>
    <property type="project" value="InterPro"/>
</dbReference>
<accession>A0A173VBA5</accession>
<gene>
    <name evidence="10" type="primary">ecfA1</name>
    <name evidence="10" type="ORF">ERS852448_02764</name>
    <name evidence="11" type="ORF">GKE72_11760</name>
</gene>
<evidence type="ECO:0000256" key="1">
    <source>
        <dbReference type="ARBA" id="ARBA00004202"/>
    </source>
</evidence>